<proteinExistence type="predicted"/>
<feature type="region of interest" description="Disordered" evidence="1">
    <location>
        <begin position="49"/>
        <end position="70"/>
    </location>
</feature>
<evidence type="ECO:0000313" key="2">
    <source>
        <dbReference type="EMBL" id="SEG60370.1"/>
    </source>
</evidence>
<dbReference type="EMBL" id="FNVE01000011">
    <property type="protein sequence ID" value="SEG60370.1"/>
    <property type="molecule type" value="Genomic_DNA"/>
</dbReference>
<keyword evidence="3" id="KW-1185">Reference proteome</keyword>
<comment type="caution">
    <text evidence="2">The sequence shown here is derived from an EMBL/GenBank/DDBJ whole genome shotgun (WGS) entry which is preliminary data.</text>
</comment>
<organism evidence="2 3">
    <name type="scientific">Halopseudomonas aestusnigri</name>
    <dbReference type="NCBI Taxonomy" id="857252"/>
    <lineage>
        <taxon>Bacteria</taxon>
        <taxon>Pseudomonadati</taxon>
        <taxon>Pseudomonadota</taxon>
        <taxon>Gammaproteobacteria</taxon>
        <taxon>Pseudomonadales</taxon>
        <taxon>Pseudomonadaceae</taxon>
        <taxon>Halopseudomonas</taxon>
    </lineage>
</organism>
<protein>
    <submittedName>
        <fullName evidence="2">Uncharacterized protein</fullName>
    </submittedName>
</protein>
<feature type="compositionally biased region" description="Basic residues" evidence="1">
    <location>
        <begin position="59"/>
        <end position="70"/>
    </location>
</feature>
<evidence type="ECO:0000313" key="3">
    <source>
        <dbReference type="Proteomes" id="UP000243518"/>
    </source>
</evidence>
<name>A0AAQ1G9G0_9GAMM</name>
<reference evidence="2 3" key="1">
    <citation type="submission" date="2016-10" db="EMBL/GenBank/DDBJ databases">
        <authorList>
            <person name="Varghese N."/>
            <person name="Submissions S."/>
        </authorList>
    </citation>
    <scope>NUCLEOTIDE SEQUENCE [LARGE SCALE GENOMIC DNA]</scope>
    <source>
        <strain evidence="2 3">CECT 8317</strain>
    </source>
</reference>
<dbReference type="AlphaFoldDB" id="A0AAQ1G9G0"/>
<dbReference type="Proteomes" id="UP000243518">
    <property type="component" value="Unassembled WGS sequence"/>
</dbReference>
<gene>
    <name evidence="2" type="ORF">SAMN05216586_11149</name>
</gene>
<sequence length="70" mass="7851">MALNIVREGQAMTDKHDTPAVIDFAEARRQRIHDIHDARLEAMRDAFSRALPLPSGKAGGKKRKKGKKSR</sequence>
<evidence type="ECO:0000256" key="1">
    <source>
        <dbReference type="SAM" id="MobiDB-lite"/>
    </source>
</evidence>
<accession>A0AAQ1G9G0</accession>